<dbReference type="Gene3D" id="3.40.190.10">
    <property type="entry name" value="Periplasmic binding protein-like II"/>
    <property type="match status" value="1"/>
</dbReference>
<dbReference type="Proteomes" id="UP000026249">
    <property type="component" value="Unassembled WGS sequence"/>
</dbReference>
<accession>A0A037ZDY7</accession>
<dbReference type="PANTHER" id="PTHR42928:SF5">
    <property type="entry name" value="BLR1237 PROTEIN"/>
    <property type="match status" value="1"/>
</dbReference>
<sequence>MRQPGRPAKPNETKEKTSRTNRILQMEDIKMKTFKKTALAGLLAALACTASYAEKAMPDMPRGFGNRPLTMIVPYGAGGGSDQLSRAMAKAIEEETGLSFQVVNKPGGGGTAAIPDFMISPPDGFTILEHIDTAVAAYAKGDIRENPAEDWIPICIAQITFSQIYIRPDETRYTDWESLMAYIDAHPDELSIGILGKVGSMELVTMQQISDALGLKVRQVNYDKPAETYGSLIGGHVDILFEQPGDVRSFLDGGQMKPILTFLNERPGVFADVPTHREVGADFEALTRFRGFFVKKGVAADRVEFLEAACAAGFENPGFAEFNEAKYMNLVQSYRDRAGAVELINETVGVYREVYEQLGIGQ</sequence>
<dbReference type="CDD" id="cd07012">
    <property type="entry name" value="PBP2_Bug_TTT"/>
    <property type="match status" value="1"/>
</dbReference>
<dbReference type="Gene3D" id="3.40.190.150">
    <property type="entry name" value="Bordetella uptake gene, domain 1"/>
    <property type="match status" value="1"/>
</dbReference>
<dbReference type="PANTHER" id="PTHR42928">
    <property type="entry name" value="TRICARBOXYLATE-BINDING PROTEIN"/>
    <property type="match status" value="1"/>
</dbReference>
<dbReference type="PIRSF" id="PIRSF017082">
    <property type="entry name" value="YflP"/>
    <property type="match status" value="1"/>
</dbReference>
<proteinExistence type="inferred from homology"/>
<dbReference type="InterPro" id="IPR005064">
    <property type="entry name" value="BUG"/>
</dbReference>
<gene>
    <name evidence="3" type="ORF">ACMU_18075</name>
</gene>
<dbReference type="STRING" id="1454373.ACMU_18075"/>
<organism evidence="3 4">
    <name type="scientific">Actibacterium mucosum KCTC 23349</name>
    <dbReference type="NCBI Taxonomy" id="1454373"/>
    <lineage>
        <taxon>Bacteria</taxon>
        <taxon>Pseudomonadati</taxon>
        <taxon>Pseudomonadota</taxon>
        <taxon>Alphaproteobacteria</taxon>
        <taxon>Rhodobacterales</taxon>
        <taxon>Roseobacteraceae</taxon>
        <taxon>Actibacterium</taxon>
    </lineage>
</organism>
<evidence type="ECO:0000256" key="2">
    <source>
        <dbReference type="SAM" id="MobiDB-lite"/>
    </source>
</evidence>
<evidence type="ECO:0008006" key="5">
    <source>
        <dbReference type="Google" id="ProtNLM"/>
    </source>
</evidence>
<reference evidence="3 4" key="1">
    <citation type="submission" date="2014-03" db="EMBL/GenBank/DDBJ databases">
        <title>Draft Genome Sequence of Actibacterium mucosum KCTC 23349, a Marine Alphaproteobacterium with Complex Ionic Requirements Isolated from Mediterranean Seawater at Malvarrosa Beach, Valencia, Spain.</title>
        <authorList>
            <person name="Arahal D.R."/>
            <person name="Shao Z."/>
            <person name="Lai Q."/>
            <person name="Pujalte M.J."/>
        </authorList>
    </citation>
    <scope>NUCLEOTIDE SEQUENCE [LARGE SCALE GENOMIC DNA]</scope>
    <source>
        <strain evidence="3 4">KCTC 23349</strain>
    </source>
</reference>
<evidence type="ECO:0000313" key="4">
    <source>
        <dbReference type="Proteomes" id="UP000026249"/>
    </source>
</evidence>
<dbReference type="InterPro" id="IPR042100">
    <property type="entry name" value="Bug_dom1"/>
</dbReference>
<feature type="region of interest" description="Disordered" evidence="2">
    <location>
        <begin position="1"/>
        <end position="20"/>
    </location>
</feature>
<dbReference type="Pfam" id="PF03401">
    <property type="entry name" value="TctC"/>
    <property type="match status" value="1"/>
</dbReference>
<protein>
    <recommendedName>
        <fullName evidence="5">Tripartite tricarboxylate transporter substrate binding protein</fullName>
    </recommendedName>
</protein>
<evidence type="ECO:0000256" key="1">
    <source>
        <dbReference type="ARBA" id="ARBA00006987"/>
    </source>
</evidence>
<dbReference type="EMBL" id="JFKE01000008">
    <property type="protein sequence ID" value="KAJ54337.1"/>
    <property type="molecule type" value="Genomic_DNA"/>
</dbReference>
<dbReference type="AlphaFoldDB" id="A0A037ZDY7"/>
<keyword evidence="4" id="KW-1185">Reference proteome</keyword>
<feature type="compositionally biased region" description="Basic and acidic residues" evidence="2">
    <location>
        <begin position="9"/>
        <end position="18"/>
    </location>
</feature>
<evidence type="ECO:0000313" key="3">
    <source>
        <dbReference type="EMBL" id="KAJ54337.1"/>
    </source>
</evidence>
<comment type="caution">
    <text evidence="3">The sequence shown here is derived from an EMBL/GenBank/DDBJ whole genome shotgun (WGS) entry which is preliminary data.</text>
</comment>
<comment type="similarity">
    <text evidence="1">Belongs to the UPF0065 (bug) family.</text>
</comment>
<name>A0A037ZDY7_9RHOB</name>